<keyword evidence="1" id="KW-0963">Cytoplasm</keyword>
<dbReference type="PANTHER" id="PTHR21012">
    <property type="entry name" value="ASPARTATE 1-DECARBOXYLASE"/>
    <property type="match status" value="1"/>
</dbReference>
<sequence>MFLEMFKSKLHCATITEANLNYKGSITIDEDLLDEAGILIHEKVQVVDINNGERFETYTIRGERGSRIVCVNGAAARKVQVGDSIIVIAYAYMSPEEAQNIKPKVVVLGEGNAIDHIVADPSFEERIV</sequence>
<dbReference type="Gene3D" id="2.40.40.20">
    <property type="match status" value="1"/>
</dbReference>
<evidence type="ECO:0000256" key="3">
    <source>
        <dbReference type="ARBA" id="ARBA00022793"/>
    </source>
</evidence>
<protein>
    <submittedName>
        <fullName evidence="9">Aspartate 1-decarboxylase</fullName>
        <ecNumber evidence="9">4.1.1.11</ecNumber>
    </submittedName>
</protein>
<organism evidence="9">
    <name type="scientific">hydrothermal vent metagenome</name>
    <dbReference type="NCBI Taxonomy" id="652676"/>
    <lineage>
        <taxon>unclassified sequences</taxon>
        <taxon>metagenomes</taxon>
        <taxon>ecological metagenomes</taxon>
    </lineage>
</organism>
<dbReference type="GO" id="GO:0015940">
    <property type="term" value="P:pantothenate biosynthetic process"/>
    <property type="evidence" value="ECO:0007669"/>
    <property type="project" value="UniProtKB-KW"/>
</dbReference>
<keyword evidence="7" id="KW-0704">Schiff base</keyword>
<keyword evidence="5" id="KW-0865">Zymogen</keyword>
<evidence type="ECO:0000256" key="2">
    <source>
        <dbReference type="ARBA" id="ARBA00022655"/>
    </source>
</evidence>
<evidence type="ECO:0000256" key="5">
    <source>
        <dbReference type="ARBA" id="ARBA00023145"/>
    </source>
</evidence>
<keyword evidence="4" id="KW-0068">Autocatalytic cleavage</keyword>
<dbReference type="AlphaFoldDB" id="A0A1W1CAS5"/>
<evidence type="ECO:0000256" key="4">
    <source>
        <dbReference type="ARBA" id="ARBA00022813"/>
    </source>
</evidence>
<dbReference type="GO" id="GO:0006523">
    <property type="term" value="P:alanine biosynthetic process"/>
    <property type="evidence" value="ECO:0007669"/>
    <property type="project" value="InterPro"/>
</dbReference>
<evidence type="ECO:0000313" key="9">
    <source>
        <dbReference type="EMBL" id="SFV62886.1"/>
    </source>
</evidence>
<reference evidence="9" key="1">
    <citation type="submission" date="2016-10" db="EMBL/GenBank/DDBJ databases">
        <authorList>
            <person name="de Groot N.N."/>
        </authorList>
    </citation>
    <scope>NUCLEOTIDE SEQUENCE</scope>
</reference>
<evidence type="ECO:0000256" key="6">
    <source>
        <dbReference type="ARBA" id="ARBA00023239"/>
    </source>
</evidence>
<dbReference type="GO" id="GO:0005829">
    <property type="term" value="C:cytosol"/>
    <property type="evidence" value="ECO:0007669"/>
    <property type="project" value="TreeGrafter"/>
</dbReference>
<dbReference type="EMBL" id="FPHG01000056">
    <property type="protein sequence ID" value="SFV62886.1"/>
    <property type="molecule type" value="Genomic_DNA"/>
</dbReference>
<accession>A0A1W1CAS5</accession>
<keyword evidence="3" id="KW-0210">Decarboxylase</keyword>
<dbReference type="InterPro" id="IPR003190">
    <property type="entry name" value="Asp_decarbox"/>
</dbReference>
<dbReference type="HAMAP" id="MF_00446">
    <property type="entry name" value="PanD"/>
    <property type="match status" value="1"/>
</dbReference>
<evidence type="ECO:0000256" key="8">
    <source>
        <dbReference type="ARBA" id="ARBA00023317"/>
    </source>
</evidence>
<evidence type="ECO:0000256" key="1">
    <source>
        <dbReference type="ARBA" id="ARBA00022490"/>
    </source>
</evidence>
<dbReference type="PANTHER" id="PTHR21012:SF0">
    <property type="entry name" value="ASPARTATE 1-DECARBOXYLASE"/>
    <property type="match status" value="1"/>
</dbReference>
<keyword evidence="2" id="KW-0566">Pantothenate biosynthesis</keyword>
<dbReference type="GO" id="GO:0004068">
    <property type="term" value="F:aspartate 1-decarboxylase activity"/>
    <property type="evidence" value="ECO:0007669"/>
    <property type="project" value="UniProtKB-EC"/>
</dbReference>
<keyword evidence="8" id="KW-0670">Pyruvate</keyword>
<proteinExistence type="inferred from homology"/>
<evidence type="ECO:0000256" key="7">
    <source>
        <dbReference type="ARBA" id="ARBA00023270"/>
    </source>
</evidence>
<dbReference type="EC" id="4.1.1.11" evidence="9"/>
<dbReference type="SUPFAM" id="SSF50692">
    <property type="entry name" value="ADC-like"/>
    <property type="match status" value="1"/>
</dbReference>
<dbReference type="CDD" id="cd06919">
    <property type="entry name" value="Asp_decarbox"/>
    <property type="match status" value="1"/>
</dbReference>
<dbReference type="Pfam" id="PF02261">
    <property type="entry name" value="Asp_decarbox"/>
    <property type="match status" value="1"/>
</dbReference>
<keyword evidence="6 9" id="KW-0456">Lyase</keyword>
<gene>
    <name evidence="9" type="ORF">MNB_SV-9-1242</name>
</gene>
<dbReference type="NCBIfam" id="TIGR00223">
    <property type="entry name" value="panD"/>
    <property type="match status" value="1"/>
</dbReference>
<dbReference type="InterPro" id="IPR009010">
    <property type="entry name" value="Asp_de-COase-like_dom_sf"/>
</dbReference>
<dbReference type="PIRSF" id="PIRSF006246">
    <property type="entry name" value="Asp_decarbox"/>
    <property type="match status" value="1"/>
</dbReference>
<name>A0A1W1CAS5_9ZZZZ</name>